<dbReference type="Gene3D" id="1.25.40.10">
    <property type="entry name" value="Tetratricopeptide repeat domain"/>
    <property type="match status" value="2"/>
</dbReference>
<sequence>MKFYTCVSRLFDQMLELGDQKPALYKLAANWEFDECHSIERARKFIREGLLIHKESKLLFKEAFSLELSYINQKMEQSKEQGENEHNNSLIDPLIEGNLAEVIYNSAVKTISNVSFLIDMLNIAQEYSFTSSLQDKILEMMRSKYPKEEVTWDTLARRELELRGTLKERIGKCISVYENGIRNVPTRKMWSLYLNYVLEINEDLTTLPTYKKKCLKNVFETAHKENMLSEKHYLLWVKKAENVDTCKVLQWGTENLCLSSKLWSWRLRYHLGKSDSEGVRAVLKEISSNPDIPDQVNLWLLVLRCYQIIDSNEAERLWDEGVKDPIVGAVLKGRYIEWLAMKKGNSFARRVGKILSATPPLSIDIYEVMLDMENAQSKYSAKILQEIYDKALEEYGKTNTDIWMRYIKFVAQESKGSKPKITKVYDQAVQTLESELVDVFISEYRLNEAEILRSNRRLLTQL</sequence>
<dbReference type="InterPro" id="IPR013949">
    <property type="entry name" value="Utp6"/>
</dbReference>
<dbReference type="InterPro" id="IPR011990">
    <property type="entry name" value="TPR-like_helical_dom_sf"/>
</dbReference>
<comment type="similarity">
    <text evidence="1">Belongs to the UTP6 family.</text>
</comment>
<dbReference type="Pfam" id="PF24892">
    <property type="entry name" value="UTP6_C"/>
    <property type="match status" value="1"/>
</dbReference>
<accession>A0A9P0MM03</accession>
<dbReference type="SMART" id="SM00386">
    <property type="entry name" value="HAT"/>
    <property type="match status" value="4"/>
</dbReference>
<evidence type="ECO:0000313" key="3">
    <source>
        <dbReference type="EMBL" id="CAH1398065.1"/>
    </source>
</evidence>
<dbReference type="InterPro" id="IPR003107">
    <property type="entry name" value="HAT"/>
</dbReference>
<dbReference type="AlphaFoldDB" id="A0A9P0MM03"/>
<dbReference type="OrthoDB" id="28112at2759"/>
<feature type="domain" description="U3 small nucleolar RNA-associated protein 6 homolog C-terminal" evidence="2">
    <location>
        <begin position="172"/>
        <end position="431"/>
    </location>
</feature>
<dbReference type="InterPro" id="IPR056907">
    <property type="entry name" value="UTP6_C"/>
</dbReference>
<reference evidence="3" key="1">
    <citation type="submission" date="2022-01" db="EMBL/GenBank/DDBJ databases">
        <authorList>
            <person name="King R."/>
        </authorList>
    </citation>
    <scope>NUCLEOTIDE SEQUENCE</scope>
</reference>
<evidence type="ECO:0000259" key="2">
    <source>
        <dbReference type="Pfam" id="PF24892"/>
    </source>
</evidence>
<dbReference type="GO" id="GO:0034388">
    <property type="term" value="C:Pwp2p-containing subcomplex of 90S preribosome"/>
    <property type="evidence" value="ECO:0007669"/>
    <property type="project" value="TreeGrafter"/>
</dbReference>
<dbReference type="GO" id="GO:0000462">
    <property type="term" value="P:maturation of SSU-rRNA from tricistronic rRNA transcript (SSU-rRNA, 5.8S rRNA, LSU-rRNA)"/>
    <property type="evidence" value="ECO:0007669"/>
    <property type="project" value="InterPro"/>
</dbReference>
<keyword evidence="4" id="KW-1185">Reference proteome</keyword>
<gene>
    <name evidence="3" type="ORF">NEZAVI_LOCUS7788</name>
</gene>
<dbReference type="GO" id="GO:0032040">
    <property type="term" value="C:small-subunit processome"/>
    <property type="evidence" value="ECO:0007669"/>
    <property type="project" value="TreeGrafter"/>
</dbReference>
<evidence type="ECO:0000313" key="4">
    <source>
        <dbReference type="Proteomes" id="UP001152798"/>
    </source>
</evidence>
<dbReference type="PANTHER" id="PTHR23271">
    <property type="entry name" value="HEPATOCELLULAR CARCINOMA-ASSOCIATED ANTIGEN 66"/>
    <property type="match status" value="1"/>
</dbReference>
<dbReference type="Proteomes" id="UP001152798">
    <property type="component" value="Chromosome 4"/>
</dbReference>
<dbReference type="EMBL" id="OV725080">
    <property type="protein sequence ID" value="CAH1398065.1"/>
    <property type="molecule type" value="Genomic_DNA"/>
</dbReference>
<dbReference type="SUPFAM" id="SSF48452">
    <property type="entry name" value="TPR-like"/>
    <property type="match status" value="1"/>
</dbReference>
<name>A0A9P0MM03_NEZVI</name>
<proteinExistence type="inferred from homology"/>
<dbReference type="GO" id="GO:0030515">
    <property type="term" value="F:snoRNA binding"/>
    <property type="evidence" value="ECO:0007669"/>
    <property type="project" value="InterPro"/>
</dbReference>
<dbReference type="PANTHER" id="PTHR23271:SF1">
    <property type="entry name" value="U3 SMALL NUCLEOLAR RNA-ASSOCIATED PROTEIN 6 HOMOLOG"/>
    <property type="match status" value="1"/>
</dbReference>
<protein>
    <recommendedName>
        <fullName evidence="2">U3 small nucleolar RNA-associated protein 6 homolog C-terminal domain-containing protein</fullName>
    </recommendedName>
</protein>
<organism evidence="3 4">
    <name type="scientific">Nezara viridula</name>
    <name type="common">Southern green stink bug</name>
    <name type="synonym">Cimex viridulus</name>
    <dbReference type="NCBI Taxonomy" id="85310"/>
    <lineage>
        <taxon>Eukaryota</taxon>
        <taxon>Metazoa</taxon>
        <taxon>Ecdysozoa</taxon>
        <taxon>Arthropoda</taxon>
        <taxon>Hexapoda</taxon>
        <taxon>Insecta</taxon>
        <taxon>Pterygota</taxon>
        <taxon>Neoptera</taxon>
        <taxon>Paraneoptera</taxon>
        <taxon>Hemiptera</taxon>
        <taxon>Heteroptera</taxon>
        <taxon>Panheteroptera</taxon>
        <taxon>Pentatomomorpha</taxon>
        <taxon>Pentatomoidea</taxon>
        <taxon>Pentatomidae</taxon>
        <taxon>Pentatominae</taxon>
        <taxon>Nezara</taxon>
    </lineage>
</organism>
<evidence type="ECO:0000256" key="1">
    <source>
        <dbReference type="ARBA" id="ARBA00010734"/>
    </source>
</evidence>